<keyword evidence="7" id="KW-1185">Reference proteome</keyword>
<feature type="signal peptide" evidence="5">
    <location>
        <begin position="1"/>
        <end position="19"/>
    </location>
</feature>
<dbReference type="NCBIfam" id="TIGR01256">
    <property type="entry name" value="modA"/>
    <property type="match status" value="1"/>
</dbReference>
<dbReference type="Pfam" id="PF13531">
    <property type="entry name" value="SBP_bac_11"/>
    <property type="match status" value="1"/>
</dbReference>
<dbReference type="InterPro" id="IPR050682">
    <property type="entry name" value="ModA/WtpA"/>
</dbReference>
<evidence type="ECO:0000256" key="5">
    <source>
        <dbReference type="SAM" id="SignalP"/>
    </source>
</evidence>
<gene>
    <name evidence="6" type="ORF">EDD29_1070</name>
</gene>
<keyword evidence="2 4" id="KW-0479">Metal-binding</keyword>
<evidence type="ECO:0000256" key="3">
    <source>
        <dbReference type="ARBA" id="ARBA00022729"/>
    </source>
</evidence>
<dbReference type="GO" id="GO:0015689">
    <property type="term" value="P:molybdate ion transport"/>
    <property type="evidence" value="ECO:0007669"/>
    <property type="project" value="InterPro"/>
</dbReference>
<feature type="binding site" evidence="4">
    <location>
        <position position="35"/>
    </location>
    <ligand>
        <name>molybdate</name>
        <dbReference type="ChEBI" id="CHEBI:36264"/>
    </ligand>
</feature>
<dbReference type="PANTHER" id="PTHR30632">
    <property type="entry name" value="MOLYBDATE-BINDING PERIPLASMIC PROTEIN"/>
    <property type="match status" value="1"/>
</dbReference>
<feature type="chain" id="PRO_5039609787" evidence="5">
    <location>
        <begin position="20"/>
        <end position="242"/>
    </location>
</feature>
<protein>
    <submittedName>
        <fullName evidence="6">Molybdate transport system substrate-binding protein</fullName>
    </submittedName>
</protein>
<dbReference type="Proteomes" id="UP000272400">
    <property type="component" value="Unassembled WGS sequence"/>
</dbReference>
<evidence type="ECO:0000256" key="1">
    <source>
        <dbReference type="ARBA" id="ARBA00009175"/>
    </source>
</evidence>
<dbReference type="OrthoDB" id="9785015at2"/>
<reference evidence="6 7" key="1">
    <citation type="submission" date="2018-11" db="EMBL/GenBank/DDBJ databases">
        <title>Sequencing the genomes of 1000 actinobacteria strains.</title>
        <authorList>
            <person name="Klenk H.-P."/>
        </authorList>
    </citation>
    <scope>NUCLEOTIDE SEQUENCE [LARGE SCALE GENOMIC DNA]</scope>
    <source>
        <strain evidence="6 7">DSM 44254</strain>
    </source>
</reference>
<keyword evidence="3 5" id="KW-0732">Signal</keyword>
<comment type="caution">
    <text evidence="6">The sequence shown here is derived from an EMBL/GenBank/DDBJ whole genome shotgun (WGS) entry which is preliminary data.</text>
</comment>
<evidence type="ECO:0000313" key="7">
    <source>
        <dbReference type="Proteomes" id="UP000272400"/>
    </source>
</evidence>
<sequence>MPMRALVIALVLLASTGCAAGSDGPVTLRMLAGSSMTEVLSDLTAVYHQHVPHVRFRLEFRGAQELPDEVDRADVVAAGDVGALDDIRDDLGTPYVVAADSLTIAVAPGNPLGLTGVRSLERKKLRIVLGTSVGPLGRYSQQVLTKAGVPLALKSEEVDSRDVLDLVRSGRADAGLVYLTDMKTAGAAASSVAIPAVFNVKAEFPVAPVAESDHLPEATAFVEWLAGDEARALFHKYGFQAP</sequence>
<name>A0A3N1CQZ7_9ACTN</name>
<evidence type="ECO:0000313" key="6">
    <source>
        <dbReference type="EMBL" id="ROO83564.1"/>
    </source>
</evidence>
<feature type="binding site" evidence="4">
    <location>
        <position position="178"/>
    </location>
    <ligand>
        <name>molybdate</name>
        <dbReference type="ChEBI" id="CHEBI:36264"/>
    </ligand>
</feature>
<dbReference type="InterPro" id="IPR005950">
    <property type="entry name" value="ModA"/>
</dbReference>
<dbReference type="PIRSF" id="PIRSF004846">
    <property type="entry name" value="ModA"/>
    <property type="match status" value="1"/>
</dbReference>
<dbReference type="GO" id="GO:0030973">
    <property type="term" value="F:molybdate ion binding"/>
    <property type="evidence" value="ECO:0007669"/>
    <property type="project" value="TreeGrafter"/>
</dbReference>
<dbReference type="PROSITE" id="PS51257">
    <property type="entry name" value="PROKAR_LIPOPROTEIN"/>
    <property type="match status" value="1"/>
</dbReference>
<accession>A0A3N1CQZ7</accession>
<comment type="similarity">
    <text evidence="1">Belongs to the bacterial solute-binding protein ModA family.</text>
</comment>
<evidence type="ECO:0000256" key="2">
    <source>
        <dbReference type="ARBA" id="ARBA00022723"/>
    </source>
</evidence>
<proteinExistence type="inferred from homology"/>
<dbReference type="SUPFAM" id="SSF53850">
    <property type="entry name" value="Periplasmic binding protein-like II"/>
    <property type="match status" value="1"/>
</dbReference>
<dbReference type="EMBL" id="RJKE01000001">
    <property type="protein sequence ID" value="ROO83564.1"/>
    <property type="molecule type" value="Genomic_DNA"/>
</dbReference>
<dbReference type="AlphaFoldDB" id="A0A3N1CQZ7"/>
<evidence type="ECO:0000256" key="4">
    <source>
        <dbReference type="PIRSR" id="PIRSR004846-1"/>
    </source>
</evidence>
<dbReference type="PANTHER" id="PTHR30632:SF0">
    <property type="entry name" value="SULFATE-BINDING PROTEIN"/>
    <property type="match status" value="1"/>
</dbReference>
<organism evidence="6 7">
    <name type="scientific">Actinocorallia herbida</name>
    <dbReference type="NCBI Taxonomy" id="58109"/>
    <lineage>
        <taxon>Bacteria</taxon>
        <taxon>Bacillati</taxon>
        <taxon>Actinomycetota</taxon>
        <taxon>Actinomycetes</taxon>
        <taxon>Streptosporangiales</taxon>
        <taxon>Thermomonosporaceae</taxon>
        <taxon>Actinocorallia</taxon>
    </lineage>
</organism>
<keyword evidence="4" id="KW-0500">Molybdenum</keyword>
<dbReference type="GO" id="GO:0046872">
    <property type="term" value="F:metal ion binding"/>
    <property type="evidence" value="ECO:0007669"/>
    <property type="project" value="UniProtKB-KW"/>
</dbReference>
<dbReference type="Gene3D" id="3.40.190.10">
    <property type="entry name" value="Periplasmic binding protein-like II"/>
    <property type="match status" value="2"/>
</dbReference>